<protein>
    <submittedName>
        <fullName evidence="1">Uncharacterized protein</fullName>
    </submittedName>
</protein>
<proteinExistence type="predicted"/>
<accession>A0A2P2ITK4</accession>
<reference evidence="1" key="1">
    <citation type="submission" date="2018-02" db="EMBL/GenBank/DDBJ databases">
        <title>Rhizophora mucronata_Transcriptome.</title>
        <authorList>
            <person name="Meera S.P."/>
            <person name="Sreeshan A."/>
            <person name="Augustine A."/>
        </authorList>
    </citation>
    <scope>NUCLEOTIDE SEQUENCE</scope>
    <source>
        <tissue evidence="1">Leaf</tissue>
    </source>
</reference>
<sequence>MNLWIYCVELLLFSVISIP</sequence>
<dbReference type="EMBL" id="GGEC01004045">
    <property type="protein sequence ID" value="MBW84528.1"/>
    <property type="molecule type" value="Transcribed_RNA"/>
</dbReference>
<organism evidence="1">
    <name type="scientific">Rhizophora mucronata</name>
    <name type="common">Asiatic mangrove</name>
    <dbReference type="NCBI Taxonomy" id="61149"/>
    <lineage>
        <taxon>Eukaryota</taxon>
        <taxon>Viridiplantae</taxon>
        <taxon>Streptophyta</taxon>
        <taxon>Embryophyta</taxon>
        <taxon>Tracheophyta</taxon>
        <taxon>Spermatophyta</taxon>
        <taxon>Magnoliopsida</taxon>
        <taxon>eudicotyledons</taxon>
        <taxon>Gunneridae</taxon>
        <taxon>Pentapetalae</taxon>
        <taxon>rosids</taxon>
        <taxon>fabids</taxon>
        <taxon>Malpighiales</taxon>
        <taxon>Rhizophoraceae</taxon>
        <taxon>Rhizophora</taxon>
    </lineage>
</organism>
<dbReference type="AlphaFoldDB" id="A0A2P2ITK4"/>
<evidence type="ECO:0000313" key="1">
    <source>
        <dbReference type="EMBL" id="MBW84528.1"/>
    </source>
</evidence>
<name>A0A2P2ITK4_RHIMU</name>